<reference evidence="2" key="1">
    <citation type="submission" date="2020-11" db="EMBL/GenBank/DDBJ databases">
        <authorList>
            <person name="Tran Van P."/>
        </authorList>
    </citation>
    <scope>NUCLEOTIDE SEQUENCE</scope>
</reference>
<accession>A0A7R9GTK7</accession>
<gene>
    <name evidence="2" type="ORF">TPSB3V08_LOCUS274</name>
</gene>
<dbReference type="EMBL" id="OD000085">
    <property type="protein sequence ID" value="CAD7395676.1"/>
    <property type="molecule type" value="Genomic_DNA"/>
</dbReference>
<evidence type="ECO:0000313" key="2">
    <source>
        <dbReference type="EMBL" id="CAD7395676.1"/>
    </source>
</evidence>
<proteinExistence type="predicted"/>
<feature type="compositionally biased region" description="Basic and acidic residues" evidence="1">
    <location>
        <begin position="31"/>
        <end position="41"/>
    </location>
</feature>
<feature type="region of interest" description="Disordered" evidence="1">
    <location>
        <begin position="1"/>
        <end position="49"/>
    </location>
</feature>
<protein>
    <submittedName>
        <fullName evidence="2">Uncharacterized protein</fullName>
    </submittedName>
</protein>
<name>A0A7R9GTK7_TIMPO</name>
<dbReference type="AlphaFoldDB" id="A0A7R9GTK7"/>
<organism evidence="2">
    <name type="scientific">Timema poppense</name>
    <name type="common">Walking stick</name>
    <dbReference type="NCBI Taxonomy" id="170557"/>
    <lineage>
        <taxon>Eukaryota</taxon>
        <taxon>Metazoa</taxon>
        <taxon>Ecdysozoa</taxon>
        <taxon>Arthropoda</taxon>
        <taxon>Hexapoda</taxon>
        <taxon>Insecta</taxon>
        <taxon>Pterygota</taxon>
        <taxon>Neoptera</taxon>
        <taxon>Polyneoptera</taxon>
        <taxon>Phasmatodea</taxon>
        <taxon>Timematodea</taxon>
        <taxon>Timematoidea</taxon>
        <taxon>Timematidae</taxon>
        <taxon>Timema</taxon>
    </lineage>
</organism>
<sequence length="77" mass="8938">MARGTKQVKPHQDSQKKLQYGSSGEEENMDDKENSENENKKPRSLSWQENTILKETFIDKYKSENGKYFPNGVVNDL</sequence>
<evidence type="ECO:0000256" key="1">
    <source>
        <dbReference type="SAM" id="MobiDB-lite"/>
    </source>
</evidence>